<dbReference type="GO" id="GO:0006355">
    <property type="term" value="P:regulation of DNA-templated transcription"/>
    <property type="evidence" value="ECO:0007669"/>
    <property type="project" value="InterPro"/>
</dbReference>
<evidence type="ECO:0000256" key="4">
    <source>
        <dbReference type="ARBA" id="ARBA00022771"/>
    </source>
</evidence>
<feature type="domain" description="GATA-type" evidence="13">
    <location>
        <begin position="255"/>
        <end position="284"/>
    </location>
</feature>
<comment type="caution">
    <text evidence="14">The sequence shown here is derived from an EMBL/GenBank/DDBJ whole genome shotgun (WGS) entry which is preliminary data.</text>
</comment>
<evidence type="ECO:0000256" key="9">
    <source>
        <dbReference type="ARBA" id="ARBA00023163"/>
    </source>
</evidence>
<dbReference type="FunFam" id="3.30.50.10:FF:000025">
    <property type="entry name" value="GATA transcription factor"/>
    <property type="match status" value="1"/>
</dbReference>
<accession>A0AA38BPT9</accession>
<feature type="domain" description="GATA-type" evidence="13">
    <location>
        <begin position="399"/>
        <end position="435"/>
    </location>
</feature>
<name>A0AA38BPT9_TAXCH</name>
<dbReference type="GO" id="GO:0008270">
    <property type="term" value="F:zinc ion binding"/>
    <property type="evidence" value="ECO:0007669"/>
    <property type="project" value="UniProtKB-KW"/>
</dbReference>
<evidence type="ECO:0000313" key="14">
    <source>
        <dbReference type="EMBL" id="KAH9288171.1"/>
    </source>
</evidence>
<evidence type="ECO:0000256" key="7">
    <source>
        <dbReference type="ARBA" id="ARBA00023125"/>
    </source>
</evidence>
<dbReference type="Proteomes" id="UP000824469">
    <property type="component" value="Unassembled WGS sequence"/>
</dbReference>
<dbReference type="PROSITE" id="PS50114">
    <property type="entry name" value="GATA_ZN_FINGER_2"/>
    <property type="match status" value="2"/>
</dbReference>
<evidence type="ECO:0000256" key="6">
    <source>
        <dbReference type="ARBA" id="ARBA00023015"/>
    </source>
</evidence>
<keyword evidence="6" id="KW-0805">Transcription regulation</keyword>
<dbReference type="PANTHER" id="PTHR45658">
    <property type="entry name" value="GATA TRANSCRIPTION FACTOR"/>
    <property type="match status" value="1"/>
</dbReference>
<dbReference type="GO" id="GO:0043565">
    <property type="term" value="F:sequence-specific DNA binding"/>
    <property type="evidence" value="ECO:0007669"/>
    <property type="project" value="InterPro"/>
</dbReference>
<gene>
    <name evidence="14" type="ORF">KI387_032288</name>
</gene>
<dbReference type="SUPFAM" id="SSF57716">
    <property type="entry name" value="Glucocorticoid receptor-like (DNA-binding domain)"/>
    <property type="match status" value="3"/>
</dbReference>
<dbReference type="PROSITE" id="PS00344">
    <property type="entry name" value="GATA_ZN_FINGER_1"/>
    <property type="match status" value="1"/>
</dbReference>
<dbReference type="GO" id="GO:0005634">
    <property type="term" value="C:nucleus"/>
    <property type="evidence" value="ECO:0007669"/>
    <property type="project" value="UniProtKB-SubCell"/>
</dbReference>
<evidence type="ECO:0000256" key="5">
    <source>
        <dbReference type="ARBA" id="ARBA00022833"/>
    </source>
</evidence>
<dbReference type="Pfam" id="PF00320">
    <property type="entry name" value="GATA"/>
    <property type="match status" value="2"/>
</dbReference>
<keyword evidence="7" id="KW-0238">DNA-binding</keyword>
<evidence type="ECO:0000259" key="13">
    <source>
        <dbReference type="PROSITE" id="PS50114"/>
    </source>
</evidence>
<evidence type="ECO:0000256" key="3">
    <source>
        <dbReference type="ARBA" id="ARBA00022723"/>
    </source>
</evidence>
<comment type="subcellular location">
    <subcellularLocation>
        <location evidence="1">Nucleus</location>
    </subcellularLocation>
</comment>
<dbReference type="FunFam" id="3.30.50.10:FF:000018">
    <property type="entry name" value="GATA transcription factor"/>
    <property type="match status" value="1"/>
</dbReference>
<evidence type="ECO:0000256" key="11">
    <source>
        <dbReference type="ARBA" id="ARBA00055020"/>
    </source>
</evidence>
<keyword evidence="15" id="KW-1185">Reference proteome</keyword>
<keyword evidence="3" id="KW-0479">Metal-binding</keyword>
<keyword evidence="4 12" id="KW-0863">Zinc-finger</keyword>
<sequence length="474" mass="52331">MDCTNSKTLGDKYVTEIESCDFTVDNGGLYDPIDNLAELHWLASFLDEPLIEKAPKPLLPPCFIAETKDIHAEEQSSDELRSSISVSKLERSSCSGKMASLSPEMTAPGKARRDMARVPIRTPSLTNLNMVRENCADSFISANAAVASDSDHLVSVQTKSHPSNRVSKTYQGTETKLEDVTMVLKCINCGTQKVPQLIAGPMGPETLCNGCSVRCRSARHLHNFVSELEKSHASNKIFKTNQGVKNKGQDAVQIKKCMHCGIQRTPQWRAGPMGPKTLCNACGVRCRSGKLLPKYRPAASPNFSVNKLSNSHKVVLERRGQREFATQQASEAKEKYSGSKVQYVVSSQEELENSPNSSIFANAPVCSGLDYFVSKQPRSDSLKRILKTNQGIIKKGQDAMKARKCMHCSIKKTPQWRDGPMGPKTLCNACGVRYRSGRLLPEYRPAASPTFSVDKHSNSHKKVMEMRGQKEFAL</sequence>
<organism evidence="14 15">
    <name type="scientific">Taxus chinensis</name>
    <name type="common">Chinese yew</name>
    <name type="synonym">Taxus wallichiana var. chinensis</name>
    <dbReference type="NCBI Taxonomy" id="29808"/>
    <lineage>
        <taxon>Eukaryota</taxon>
        <taxon>Viridiplantae</taxon>
        <taxon>Streptophyta</taxon>
        <taxon>Embryophyta</taxon>
        <taxon>Tracheophyta</taxon>
        <taxon>Spermatophyta</taxon>
        <taxon>Pinopsida</taxon>
        <taxon>Pinidae</taxon>
        <taxon>Conifers II</taxon>
        <taxon>Cupressales</taxon>
        <taxon>Taxaceae</taxon>
        <taxon>Taxus</taxon>
    </lineage>
</organism>
<dbReference type="Gene3D" id="3.30.50.10">
    <property type="entry name" value="Erythroid Transcription Factor GATA-1, subunit A"/>
    <property type="match status" value="3"/>
</dbReference>
<evidence type="ECO:0000256" key="10">
    <source>
        <dbReference type="ARBA" id="ARBA00023242"/>
    </source>
</evidence>
<dbReference type="EMBL" id="JAHRHJ020003813">
    <property type="protein sequence ID" value="KAH9288171.1"/>
    <property type="molecule type" value="Genomic_DNA"/>
</dbReference>
<dbReference type="InterPro" id="IPR013088">
    <property type="entry name" value="Znf_NHR/GATA"/>
</dbReference>
<evidence type="ECO:0000256" key="2">
    <source>
        <dbReference type="ARBA" id="ARBA00005694"/>
    </source>
</evidence>
<keyword evidence="10" id="KW-0539">Nucleus</keyword>
<dbReference type="InterPro" id="IPR051140">
    <property type="entry name" value="GATA_TF"/>
</dbReference>
<keyword evidence="8" id="KW-0010">Activator</keyword>
<dbReference type="CDD" id="cd00202">
    <property type="entry name" value="ZnF_GATA"/>
    <property type="match status" value="2"/>
</dbReference>
<comment type="similarity">
    <text evidence="2">Belongs to the type IV zinc-finger family. Class A subfamily.</text>
</comment>
<evidence type="ECO:0000256" key="12">
    <source>
        <dbReference type="PROSITE-ProRule" id="PRU00094"/>
    </source>
</evidence>
<reference evidence="14 15" key="1">
    <citation type="journal article" date="2021" name="Nat. Plants">
        <title>The Taxus genome provides insights into paclitaxel biosynthesis.</title>
        <authorList>
            <person name="Xiong X."/>
            <person name="Gou J."/>
            <person name="Liao Q."/>
            <person name="Li Y."/>
            <person name="Zhou Q."/>
            <person name="Bi G."/>
            <person name="Li C."/>
            <person name="Du R."/>
            <person name="Wang X."/>
            <person name="Sun T."/>
            <person name="Guo L."/>
            <person name="Liang H."/>
            <person name="Lu P."/>
            <person name="Wu Y."/>
            <person name="Zhang Z."/>
            <person name="Ro D.K."/>
            <person name="Shang Y."/>
            <person name="Huang S."/>
            <person name="Yan J."/>
        </authorList>
    </citation>
    <scope>NUCLEOTIDE SEQUENCE [LARGE SCALE GENOMIC DNA]</scope>
    <source>
        <strain evidence="14">Ta-2019</strain>
    </source>
</reference>
<protein>
    <recommendedName>
        <fullName evidence="13">GATA-type domain-containing protein</fullName>
    </recommendedName>
</protein>
<keyword evidence="5" id="KW-0862">Zinc</keyword>
<keyword evidence="9" id="KW-0804">Transcription</keyword>
<evidence type="ECO:0000256" key="1">
    <source>
        <dbReference type="ARBA" id="ARBA00004123"/>
    </source>
</evidence>
<comment type="function">
    <text evidence="11">Transcriptional activator that specifically binds 5'-GATA-3' or 5'-GAT-3' motifs within gene promoters. May be involved in the regulation of some light-responsive genes.</text>
</comment>
<dbReference type="InterPro" id="IPR000679">
    <property type="entry name" value="Znf_GATA"/>
</dbReference>
<proteinExistence type="inferred from homology"/>
<dbReference type="SMART" id="SM00401">
    <property type="entry name" value="ZnF_GATA"/>
    <property type="match status" value="3"/>
</dbReference>
<evidence type="ECO:0000313" key="15">
    <source>
        <dbReference type="Proteomes" id="UP000824469"/>
    </source>
</evidence>
<dbReference type="AlphaFoldDB" id="A0AA38BPT9"/>
<dbReference type="PANTHER" id="PTHR45658:SF18">
    <property type="entry name" value="PROTEIN GAT2"/>
    <property type="match status" value="1"/>
</dbReference>
<evidence type="ECO:0000256" key="8">
    <source>
        <dbReference type="ARBA" id="ARBA00023159"/>
    </source>
</evidence>